<gene>
    <name evidence="3" type="ORF">NA57DRAFT_73285</name>
</gene>
<accession>A0A9P4M981</accession>
<feature type="compositionally biased region" description="Basic and acidic residues" evidence="1">
    <location>
        <begin position="17"/>
        <end position="27"/>
    </location>
</feature>
<sequence>MSWGRGGAGNIWQAQVENKRVAEDVEAQHSQSTASPSAPSISTNMSSEPQQYAHSGRGGAGNWYSPVELSQHGTFSSTSTSPTSPSSVTPTSATATGAMHQELPSAKSGRGGMGNFVWGPSEKEKEEWERRRQEEERVRAQATMNVDQVLAKPSSVFLPAVDDFIVGNIDRGTFYDEYYDLGTVCNVRQRASSCSLCRIALETVDLSEPTGRDDIENSNCQLHWQSEGFAAGEEEPKVRFLKVIVQSSSVSVPEFHRICLLGDDAPQGAQKLFLGRRVPDKISIHRIKSWIRSCQSFHDDNCNDIVNRPESEMPVRFRVLDVWNLCVVPEPPPDCRYLALSYVWGRPSSVLKLSTANFAELTEPRALKREWHQIPRTIQDAIVLTSSLGERYLWIDSLCIVQDDDEDKNALIPFMDMIYDRAFLTVVAATGQSSEAGLPGLHKGTRRKKPTIEQLKPGLRVMCPKHLADALDQSYYDRRGWTYQEKVFSRRRLFFIDGQVVFQCRSAVFREDVALEDWRITSCQDEMGMRFFKGLVAGDEPQSVYVATLWEYSSREFSFNSDAINAFTGILEVLVRRLVGNPDPQSSSHGSVCGLPTAIFDWALLWEPVTPLERREGASWPSWSWCGWNGRVSLFLSSMDDAALQNWLSSQTWVRWLVYEQSKDLAATHLRRVDYAHRQNALFPPDLYPPVTLPPSSGAAHQGLLKTQPLQDRSCSFLYFATLSMTFSVQSTEVFRGPWRGYQICRGDETPCGKIWLDAEWKCASGREHEFLALSGAKSSSIAYIQLPAREAEKDVNEWDAYHVMMIHYPKVGAPAQRMGLGIILQESMSEKFGAVWKDVWLQ</sequence>
<proteinExistence type="predicted"/>
<feature type="region of interest" description="Disordered" evidence="1">
    <location>
        <begin position="1"/>
        <end position="127"/>
    </location>
</feature>
<feature type="compositionally biased region" description="Low complexity" evidence="1">
    <location>
        <begin position="74"/>
        <end position="96"/>
    </location>
</feature>
<evidence type="ECO:0000259" key="2">
    <source>
        <dbReference type="Pfam" id="PF06985"/>
    </source>
</evidence>
<dbReference type="InterPro" id="IPR010730">
    <property type="entry name" value="HET"/>
</dbReference>
<feature type="compositionally biased region" description="Polar residues" evidence="1">
    <location>
        <begin position="44"/>
        <end position="53"/>
    </location>
</feature>
<dbReference type="PANTHER" id="PTHR33112">
    <property type="entry name" value="DOMAIN PROTEIN, PUTATIVE-RELATED"/>
    <property type="match status" value="1"/>
</dbReference>
<name>A0A9P4M981_9PEZI</name>
<dbReference type="OrthoDB" id="5135333at2759"/>
<dbReference type="Pfam" id="PF06985">
    <property type="entry name" value="HET"/>
    <property type="match status" value="1"/>
</dbReference>
<feature type="compositionally biased region" description="Low complexity" evidence="1">
    <location>
        <begin position="30"/>
        <end position="43"/>
    </location>
</feature>
<reference evidence="3" key="1">
    <citation type="journal article" date="2020" name="Stud. Mycol.">
        <title>101 Dothideomycetes genomes: a test case for predicting lifestyles and emergence of pathogens.</title>
        <authorList>
            <person name="Haridas S."/>
            <person name="Albert R."/>
            <person name="Binder M."/>
            <person name="Bloem J."/>
            <person name="Labutti K."/>
            <person name="Salamov A."/>
            <person name="Andreopoulos B."/>
            <person name="Baker S."/>
            <person name="Barry K."/>
            <person name="Bills G."/>
            <person name="Bluhm B."/>
            <person name="Cannon C."/>
            <person name="Castanera R."/>
            <person name="Culley D."/>
            <person name="Daum C."/>
            <person name="Ezra D."/>
            <person name="Gonzalez J."/>
            <person name="Henrissat B."/>
            <person name="Kuo A."/>
            <person name="Liang C."/>
            <person name="Lipzen A."/>
            <person name="Lutzoni F."/>
            <person name="Magnuson J."/>
            <person name="Mondo S."/>
            <person name="Nolan M."/>
            <person name="Ohm R."/>
            <person name="Pangilinan J."/>
            <person name="Park H.-J."/>
            <person name="Ramirez L."/>
            <person name="Alfaro M."/>
            <person name="Sun H."/>
            <person name="Tritt A."/>
            <person name="Yoshinaga Y."/>
            <person name="Zwiers L.-H."/>
            <person name="Turgeon B."/>
            <person name="Goodwin S."/>
            <person name="Spatafora J."/>
            <person name="Crous P."/>
            <person name="Grigoriev I."/>
        </authorList>
    </citation>
    <scope>NUCLEOTIDE SEQUENCE</scope>
    <source>
        <strain evidence="3">CBS 133067</strain>
    </source>
</reference>
<dbReference type="EMBL" id="ML978123">
    <property type="protein sequence ID" value="KAF2101845.1"/>
    <property type="molecule type" value="Genomic_DNA"/>
</dbReference>
<dbReference type="Proteomes" id="UP000799772">
    <property type="component" value="Unassembled WGS sequence"/>
</dbReference>
<dbReference type="AlphaFoldDB" id="A0A9P4M981"/>
<evidence type="ECO:0000313" key="4">
    <source>
        <dbReference type="Proteomes" id="UP000799772"/>
    </source>
</evidence>
<evidence type="ECO:0000313" key="3">
    <source>
        <dbReference type="EMBL" id="KAF2101845.1"/>
    </source>
</evidence>
<dbReference type="PANTHER" id="PTHR33112:SF12">
    <property type="entry name" value="HETEROKARYON INCOMPATIBILITY DOMAIN-CONTAINING PROTEIN"/>
    <property type="match status" value="1"/>
</dbReference>
<feature type="domain" description="Heterokaryon incompatibility" evidence="2">
    <location>
        <begin position="337"/>
        <end position="485"/>
    </location>
</feature>
<evidence type="ECO:0000256" key="1">
    <source>
        <dbReference type="SAM" id="MobiDB-lite"/>
    </source>
</evidence>
<keyword evidence="4" id="KW-1185">Reference proteome</keyword>
<protein>
    <submittedName>
        <fullName evidence="3">HET-domain-containing protein</fullName>
    </submittedName>
</protein>
<organism evidence="3 4">
    <name type="scientific">Rhizodiscina lignyota</name>
    <dbReference type="NCBI Taxonomy" id="1504668"/>
    <lineage>
        <taxon>Eukaryota</taxon>
        <taxon>Fungi</taxon>
        <taxon>Dikarya</taxon>
        <taxon>Ascomycota</taxon>
        <taxon>Pezizomycotina</taxon>
        <taxon>Dothideomycetes</taxon>
        <taxon>Pleosporomycetidae</taxon>
        <taxon>Aulographales</taxon>
        <taxon>Rhizodiscinaceae</taxon>
        <taxon>Rhizodiscina</taxon>
    </lineage>
</organism>
<comment type="caution">
    <text evidence="3">The sequence shown here is derived from an EMBL/GenBank/DDBJ whole genome shotgun (WGS) entry which is preliminary data.</text>
</comment>